<accession>A0A8X6LLB3</accession>
<keyword evidence="3" id="KW-1185">Reference proteome</keyword>
<organism evidence="2 3">
    <name type="scientific">Trichonephila clavata</name>
    <name type="common">Joro spider</name>
    <name type="synonym">Nephila clavata</name>
    <dbReference type="NCBI Taxonomy" id="2740835"/>
    <lineage>
        <taxon>Eukaryota</taxon>
        <taxon>Metazoa</taxon>
        <taxon>Ecdysozoa</taxon>
        <taxon>Arthropoda</taxon>
        <taxon>Chelicerata</taxon>
        <taxon>Arachnida</taxon>
        <taxon>Araneae</taxon>
        <taxon>Araneomorphae</taxon>
        <taxon>Entelegynae</taxon>
        <taxon>Araneoidea</taxon>
        <taxon>Nephilidae</taxon>
        <taxon>Trichonephila</taxon>
    </lineage>
</organism>
<evidence type="ECO:0000256" key="1">
    <source>
        <dbReference type="SAM" id="MobiDB-lite"/>
    </source>
</evidence>
<dbReference type="AlphaFoldDB" id="A0A8X6LLB3"/>
<protein>
    <submittedName>
        <fullName evidence="2">Uncharacterized protein</fullName>
    </submittedName>
</protein>
<feature type="compositionally biased region" description="Polar residues" evidence="1">
    <location>
        <begin position="1"/>
        <end position="12"/>
    </location>
</feature>
<evidence type="ECO:0000313" key="3">
    <source>
        <dbReference type="Proteomes" id="UP000887116"/>
    </source>
</evidence>
<sequence>MSHRIQTANATSDADFRQGLLSSQKIAPRGGMSHRIQTANATSDADFRQGLLSSQKIAPRGGKMDVMVRSSGGVIRYEK</sequence>
<evidence type="ECO:0000313" key="2">
    <source>
        <dbReference type="EMBL" id="GFR12562.1"/>
    </source>
</evidence>
<proteinExistence type="predicted"/>
<dbReference type="EMBL" id="BMAO01016986">
    <property type="protein sequence ID" value="GFR12562.1"/>
    <property type="molecule type" value="Genomic_DNA"/>
</dbReference>
<comment type="caution">
    <text evidence="2">The sequence shown here is derived from an EMBL/GenBank/DDBJ whole genome shotgun (WGS) entry which is preliminary data.</text>
</comment>
<feature type="region of interest" description="Disordered" evidence="1">
    <location>
        <begin position="1"/>
        <end position="33"/>
    </location>
</feature>
<gene>
    <name evidence="2" type="ORF">TNCT_410861</name>
</gene>
<name>A0A8X6LLB3_TRICU</name>
<reference evidence="2" key="1">
    <citation type="submission" date="2020-07" db="EMBL/GenBank/DDBJ databases">
        <title>Multicomponent nature underlies the extraordinary mechanical properties of spider dragline silk.</title>
        <authorList>
            <person name="Kono N."/>
            <person name="Nakamura H."/>
            <person name="Mori M."/>
            <person name="Yoshida Y."/>
            <person name="Ohtoshi R."/>
            <person name="Malay A.D."/>
            <person name="Moran D.A.P."/>
            <person name="Tomita M."/>
            <person name="Numata K."/>
            <person name="Arakawa K."/>
        </authorList>
    </citation>
    <scope>NUCLEOTIDE SEQUENCE</scope>
</reference>
<dbReference type="Proteomes" id="UP000887116">
    <property type="component" value="Unassembled WGS sequence"/>
</dbReference>